<proteinExistence type="predicted"/>
<reference evidence="1" key="1">
    <citation type="submission" date="2015-07" db="EMBL/GenBank/DDBJ databases">
        <title>MeaNS - Measles Nucleotide Surveillance Program.</title>
        <authorList>
            <person name="Tran T."/>
            <person name="Druce J."/>
        </authorList>
    </citation>
    <scope>NUCLEOTIDE SEQUENCE</scope>
    <source>
        <strain evidence="1">UCB-OBI-ISO-001</strain>
        <tissue evidence="1">Gonad</tissue>
    </source>
</reference>
<gene>
    <name evidence="1" type="ORF">OCBIM_22009635mg</name>
</gene>
<evidence type="ECO:0000313" key="1">
    <source>
        <dbReference type="EMBL" id="KOF67420.1"/>
    </source>
</evidence>
<protein>
    <submittedName>
        <fullName evidence="1">Uncharacterized protein</fullName>
    </submittedName>
</protein>
<accession>A0A0L8FSK4</accession>
<sequence length="81" mass="9249">MPCCSKIFQLVTTESPSAVKFPPLSLPLIPHLLQSIWHHLSRFIRMMTSLRGRLLVEVIVVVLVEFQQDLTHGLKLVMKSL</sequence>
<dbReference type="EMBL" id="KQ427059">
    <property type="protein sequence ID" value="KOF67420.1"/>
    <property type="molecule type" value="Genomic_DNA"/>
</dbReference>
<organism evidence="1">
    <name type="scientific">Octopus bimaculoides</name>
    <name type="common">California two-spotted octopus</name>
    <dbReference type="NCBI Taxonomy" id="37653"/>
    <lineage>
        <taxon>Eukaryota</taxon>
        <taxon>Metazoa</taxon>
        <taxon>Spiralia</taxon>
        <taxon>Lophotrochozoa</taxon>
        <taxon>Mollusca</taxon>
        <taxon>Cephalopoda</taxon>
        <taxon>Coleoidea</taxon>
        <taxon>Octopodiformes</taxon>
        <taxon>Octopoda</taxon>
        <taxon>Incirrata</taxon>
        <taxon>Octopodidae</taxon>
        <taxon>Octopus</taxon>
    </lineage>
</organism>
<dbReference type="AlphaFoldDB" id="A0A0L8FSK4"/>
<name>A0A0L8FSK4_OCTBM</name>